<protein>
    <submittedName>
        <fullName evidence="1">Uncharacterized protein</fullName>
    </submittedName>
</protein>
<dbReference type="STRING" id="1335309.GA0116948_10745"/>
<keyword evidence="2" id="KW-1185">Reference proteome</keyword>
<name>A0A1C4E2F3_9BACT</name>
<reference evidence="1 2" key="1">
    <citation type="submission" date="2016-08" db="EMBL/GenBank/DDBJ databases">
        <authorList>
            <person name="Seilhamer J.J."/>
        </authorList>
    </citation>
    <scope>NUCLEOTIDE SEQUENCE [LARGE SCALE GENOMIC DNA]</scope>
    <source>
        <strain evidence="1 2">A37T2</strain>
    </source>
</reference>
<gene>
    <name evidence="1" type="ORF">GA0116948_10745</name>
</gene>
<proteinExistence type="predicted"/>
<evidence type="ECO:0000313" key="2">
    <source>
        <dbReference type="Proteomes" id="UP000242818"/>
    </source>
</evidence>
<evidence type="ECO:0000313" key="1">
    <source>
        <dbReference type="EMBL" id="SCC37722.1"/>
    </source>
</evidence>
<sequence length="123" mass="14105">MQRLSALQFMEMKDALQLQLLIKKVNGYLNILRRQYAPAQCNLLDHTCRHLRGCEHVLHTPYLPHAFRFTLAKQRAISALQLLQLQGQLQRFQDCKGALLGQAIRQVAILQVALKYIGPICIN</sequence>
<dbReference type="Proteomes" id="UP000242818">
    <property type="component" value="Unassembled WGS sequence"/>
</dbReference>
<dbReference type="AlphaFoldDB" id="A0A1C4E2F3"/>
<dbReference type="EMBL" id="FMAR01000007">
    <property type="protein sequence ID" value="SCC37722.1"/>
    <property type="molecule type" value="Genomic_DNA"/>
</dbReference>
<organism evidence="1 2">
    <name type="scientific">Chitinophaga costaii</name>
    <dbReference type="NCBI Taxonomy" id="1335309"/>
    <lineage>
        <taxon>Bacteria</taxon>
        <taxon>Pseudomonadati</taxon>
        <taxon>Bacteroidota</taxon>
        <taxon>Chitinophagia</taxon>
        <taxon>Chitinophagales</taxon>
        <taxon>Chitinophagaceae</taxon>
        <taxon>Chitinophaga</taxon>
    </lineage>
</organism>
<accession>A0A1C4E2F3</accession>